<dbReference type="Pfam" id="PF00201">
    <property type="entry name" value="UDPGT"/>
    <property type="match status" value="1"/>
</dbReference>
<evidence type="ECO:0000256" key="2">
    <source>
        <dbReference type="ARBA" id="ARBA00022676"/>
    </source>
</evidence>
<name>A0ABM0PA49_PRUMU</name>
<evidence type="ECO:0000313" key="7">
    <source>
        <dbReference type="RefSeq" id="XP_008236558.1"/>
    </source>
</evidence>
<accession>A0ABM0PA49</accession>
<organism evidence="6 7">
    <name type="scientific">Prunus mume</name>
    <name type="common">Japanese apricot</name>
    <name type="synonym">Armeniaca mume</name>
    <dbReference type="NCBI Taxonomy" id="102107"/>
    <lineage>
        <taxon>Eukaryota</taxon>
        <taxon>Viridiplantae</taxon>
        <taxon>Streptophyta</taxon>
        <taxon>Embryophyta</taxon>
        <taxon>Tracheophyta</taxon>
        <taxon>Spermatophyta</taxon>
        <taxon>Magnoliopsida</taxon>
        <taxon>eudicotyledons</taxon>
        <taxon>Gunneridae</taxon>
        <taxon>Pentapetalae</taxon>
        <taxon>rosids</taxon>
        <taxon>fabids</taxon>
        <taxon>Rosales</taxon>
        <taxon>Rosaceae</taxon>
        <taxon>Amygdaloideae</taxon>
        <taxon>Amygdaleae</taxon>
        <taxon>Prunus</taxon>
    </lineage>
</organism>
<evidence type="ECO:0000256" key="4">
    <source>
        <dbReference type="RuleBase" id="RU003718"/>
    </source>
</evidence>
<dbReference type="SUPFAM" id="SSF53756">
    <property type="entry name" value="UDP-Glycosyltransferase/glycogen phosphorylase"/>
    <property type="match status" value="1"/>
</dbReference>
<dbReference type="RefSeq" id="XP_008236558.1">
    <property type="nucleotide sequence ID" value="XM_008238336.2"/>
</dbReference>
<dbReference type="InterPro" id="IPR035595">
    <property type="entry name" value="UDP_glycos_trans_CS"/>
</dbReference>
<dbReference type="PANTHER" id="PTHR48047:SF45">
    <property type="entry name" value="SCOPOLETIN GLUCOSYLTRANSFERASE-LIKE"/>
    <property type="match status" value="1"/>
</dbReference>
<gene>
    <name evidence="7" type="primary">LOC103335325</name>
</gene>
<dbReference type="InterPro" id="IPR002213">
    <property type="entry name" value="UDP_glucos_trans"/>
</dbReference>
<evidence type="ECO:0000313" key="6">
    <source>
        <dbReference type="Proteomes" id="UP000694861"/>
    </source>
</evidence>
<dbReference type="Proteomes" id="UP000694861">
    <property type="component" value="Linkage group LG6"/>
</dbReference>
<dbReference type="Gene3D" id="3.40.50.2000">
    <property type="entry name" value="Glycogen Phosphorylase B"/>
    <property type="match status" value="2"/>
</dbReference>
<dbReference type="GeneID" id="103335325"/>
<keyword evidence="3 4" id="KW-0808">Transferase</keyword>
<dbReference type="CDD" id="cd03784">
    <property type="entry name" value="GT1_Gtf-like"/>
    <property type="match status" value="1"/>
</dbReference>
<keyword evidence="2 4" id="KW-0328">Glycosyltransferase</keyword>
<reference evidence="6" key="1">
    <citation type="journal article" date="2012" name="Nat. Commun.">
        <title>The genome of Prunus mume.</title>
        <authorList>
            <person name="Zhang Q."/>
            <person name="Chen W."/>
            <person name="Sun L."/>
            <person name="Zhao F."/>
            <person name="Huang B."/>
            <person name="Yang W."/>
            <person name="Tao Y."/>
            <person name="Wang J."/>
            <person name="Yuan Z."/>
            <person name="Fan G."/>
            <person name="Xing Z."/>
            <person name="Han C."/>
            <person name="Pan H."/>
            <person name="Zhong X."/>
            <person name="Shi W."/>
            <person name="Liang X."/>
            <person name="Du D."/>
            <person name="Sun F."/>
            <person name="Xu Z."/>
            <person name="Hao R."/>
            <person name="Lv T."/>
            <person name="Lv Y."/>
            <person name="Zheng Z."/>
            <person name="Sun M."/>
            <person name="Luo L."/>
            <person name="Cai M."/>
            <person name="Gao Y."/>
            <person name="Wang J."/>
            <person name="Yin Y."/>
            <person name="Xu X."/>
            <person name="Cheng T."/>
            <person name="Wang J."/>
        </authorList>
    </citation>
    <scope>NUCLEOTIDE SEQUENCE [LARGE SCALE GENOMIC DNA]</scope>
</reference>
<dbReference type="PROSITE" id="PS00375">
    <property type="entry name" value="UDPGT"/>
    <property type="match status" value="1"/>
</dbReference>
<evidence type="ECO:0000256" key="5">
    <source>
        <dbReference type="RuleBase" id="RU362057"/>
    </source>
</evidence>
<evidence type="ECO:0000256" key="1">
    <source>
        <dbReference type="ARBA" id="ARBA00009995"/>
    </source>
</evidence>
<evidence type="ECO:0000256" key="3">
    <source>
        <dbReference type="ARBA" id="ARBA00022679"/>
    </source>
</evidence>
<protein>
    <recommendedName>
        <fullName evidence="5">Glycosyltransferase</fullName>
        <ecNumber evidence="5">2.4.1.-</ecNumber>
    </recommendedName>
</protein>
<dbReference type="EC" id="2.4.1.-" evidence="5"/>
<reference evidence="7" key="2">
    <citation type="submission" date="2025-08" db="UniProtKB">
        <authorList>
            <consortium name="RefSeq"/>
        </authorList>
    </citation>
    <scope>IDENTIFICATION</scope>
</reference>
<sequence>MGSQNRDFHVFLFPFMAHGHMIPVSDMAKLFAAQGVKTTIITTPLNAPTFSKAIRSSKTNSGGIEIEIKTIKFPSQEAGLPEGCENLDSLPPTPVLADSFFKAAGLLQEPLERLLLEDQPTCLVADMFFPWATDAAAKFGIPRLVFHGTSFFALAASDCVRRYEPFKNTSSDSEPFVIPDLPGEIKMTRAQVPSFIKDNIENDLTRLLKQSKEAEVRSYGIVVNSFYELEPVYADYYRKVLGKKAWHIGPLSLCNTENEEKAYRGKEASIDEHECLKWLDSKKPNSVVYVCFGSVAKFNNSQLKEIAIGLEASGVDFVWVVRKGKDEDDVSKEDWLPEGFEERMEGKGLIIRGWAPQVLILDHGAVGGFVTHCGWNSTLEGIAAGLPMVTWPVSAEQFYNEKLVTQVLKIGVGVGTQKWIRVVGDSVKNEAIEKAVTQIMVGEEAEKMRSRAKGLAEQARRAIETGGSSHSDLNALIEELVSSHS</sequence>
<proteinExistence type="inferred from homology"/>
<dbReference type="PANTHER" id="PTHR48047">
    <property type="entry name" value="GLYCOSYLTRANSFERASE"/>
    <property type="match status" value="1"/>
</dbReference>
<keyword evidence="6" id="KW-1185">Reference proteome</keyword>
<comment type="similarity">
    <text evidence="1 4">Belongs to the UDP-glycosyltransferase family.</text>
</comment>